<sequence length="45" mass="4693">MAGTIVPAIRAENLSLSFPVFHGGARSLKKTLFAGAKRPLAALRG</sequence>
<gene>
    <name evidence="1" type="ORF">HUK84_17920</name>
</gene>
<dbReference type="Proteomes" id="UP000534870">
    <property type="component" value="Unassembled WGS sequence"/>
</dbReference>
<organism evidence="1 2">
    <name type="scientific">Nguyenibacter vanlangensis</name>
    <dbReference type="NCBI Taxonomy" id="1216886"/>
    <lineage>
        <taxon>Bacteria</taxon>
        <taxon>Pseudomonadati</taxon>
        <taxon>Pseudomonadota</taxon>
        <taxon>Alphaproteobacteria</taxon>
        <taxon>Acetobacterales</taxon>
        <taxon>Acetobacteraceae</taxon>
        <taxon>Nguyenibacter</taxon>
    </lineage>
</organism>
<reference evidence="1 2" key="1">
    <citation type="submission" date="2020-06" db="EMBL/GenBank/DDBJ databases">
        <title>Description of novel acetic acid bacteria.</title>
        <authorList>
            <person name="Sombolestani A."/>
        </authorList>
    </citation>
    <scope>NUCLEOTIDE SEQUENCE [LARGE SCALE GENOMIC DNA]</scope>
    <source>
        <strain evidence="1 2">LMG 31431</strain>
    </source>
</reference>
<comment type="caution">
    <text evidence="1">The sequence shown here is derived from an EMBL/GenBank/DDBJ whole genome shotgun (WGS) entry which is preliminary data.</text>
</comment>
<feature type="non-terminal residue" evidence="1">
    <location>
        <position position="45"/>
    </location>
</feature>
<evidence type="ECO:0000313" key="1">
    <source>
        <dbReference type="EMBL" id="NVN12983.1"/>
    </source>
</evidence>
<dbReference type="AlphaFoldDB" id="A0A7Y7M986"/>
<dbReference type="EMBL" id="JABXXP010000676">
    <property type="protein sequence ID" value="NVN12983.1"/>
    <property type="molecule type" value="Genomic_DNA"/>
</dbReference>
<name>A0A7Y7M986_9PROT</name>
<accession>A0A7Y7M986</accession>
<proteinExistence type="predicted"/>
<protein>
    <submittedName>
        <fullName evidence="1">Uncharacterized protein</fullName>
    </submittedName>
</protein>
<evidence type="ECO:0000313" key="2">
    <source>
        <dbReference type="Proteomes" id="UP000534870"/>
    </source>
</evidence>